<proteinExistence type="predicted"/>
<feature type="region of interest" description="Disordered" evidence="1">
    <location>
        <begin position="77"/>
        <end position="99"/>
    </location>
</feature>
<dbReference type="Pfam" id="PF15478">
    <property type="entry name" value="LKAAEAR"/>
    <property type="match status" value="1"/>
</dbReference>
<dbReference type="GeneID" id="136079591"/>
<evidence type="ECO:0000313" key="2">
    <source>
        <dbReference type="Proteomes" id="UP001652625"/>
    </source>
</evidence>
<gene>
    <name evidence="3" type="primary">LOC136079591</name>
</gene>
<keyword evidence="2" id="KW-1185">Reference proteome</keyword>
<dbReference type="RefSeq" id="XP_065651629.1">
    <property type="nucleotide sequence ID" value="XM_065795557.1"/>
</dbReference>
<protein>
    <submittedName>
        <fullName evidence="3">Uncharacterized protein LOC136079591 isoform X1</fullName>
    </submittedName>
</protein>
<sequence>MTEEEKKKTNDKKALEAAIRVKTLRHNFLIRKAFQINFLILSQSTAVEAVRLQTLLPPIPQKVELKDMFTKKQINMQLNSSSSKTPKNLTQNVRCNLFH</sequence>
<dbReference type="InterPro" id="IPR029152">
    <property type="entry name" value="LKAAEAR1"/>
</dbReference>
<accession>A0ABM4BR62</accession>
<dbReference type="Proteomes" id="UP001652625">
    <property type="component" value="Chromosome 04"/>
</dbReference>
<evidence type="ECO:0000256" key="1">
    <source>
        <dbReference type="SAM" id="MobiDB-lite"/>
    </source>
</evidence>
<reference evidence="3" key="1">
    <citation type="submission" date="2025-08" db="UniProtKB">
        <authorList>
            <consortium name="RefSeq"/>
        </authorList>
    </citation>
    <scope>IDENTIFICATION</scope>
</reference>
<evidence type="ECO:0000313" key="3">
    <source>
        <dbReference type="RefSeq" id="XP_065651629.1"/>
    </source>
</evidence>
<organism evidence="2 3">
    <name type="scientific">Hydra vulgaris</name>
    <name type="common">Hydra</name>
    <name type="synonym">Hydra attenuata</name>
    <dbReference type="NCBI Taxonomy" id="6087"/>
    <lineage>
        <taxon>Eukaryota</taxon>
        <taxon>Metazoa</taxon>
        <taxon>Cnidaria</taxon>
        <taxon>Hydrozoa</taxon>
        <taxon>Hydroidolina</taxon>
        <taxon>Anthoathecata</taxon>
        <taxon>Aplanulata</taxon>
        <taxon>Hydridae</taxon>
        <taxon>Hydra</taxon>
    </lineage>
</organism>
<name>A0ABM4BR62_HYDVU</name>